<evidence type="ECO:0000313" key="1">
    <source>
        <dbReference type="EMBL" id="CAF1534016.1"/>
    </source>
</evidence>
<dbReference type="AlphaFoldDB" id="A0A815VEM9"/>
<name>A0A815VEM9_9BILA</name>
<sequence>YTDTGAYPLGTPKVKQALRRVQRITRFFDQEIHLSQTGNN</sequence>
<organism evidence="1 3">
    <name type="scientific">Didymodactylos carnosus</name>
    <dbReference type="NCBI Taxonomy" id="1234261"/>
    <lineage>
        <taxon>Eukaryota</taxon>
        <taxon>Metazoa</taxon>
        <taxon>Spiralia</taxon>
        <taxon>Gnathifera</taxon>
        <taxon>Rotifera</taxon>
        <taxon>Eurotatoria</taxon>
        <taxon>Bdelloidea</taxon>
        <taxon>Philodinida</taxon>
        <taxon>Philodinidae</taxon>
        <taxon>Didymodactylos</taxon>
    </lineage>
</organism>
<evidence type="ECO:0000313" key="3">
    <source>
        <dbReference type="Proteomes" id="UP000663829"/>
    </source>
</evidence>
<dbReference type="EMBL" id="CAJNOQ010025094">
    <property type="protein sequence ID" value="CAF1534016.1"/>
    <property type="molecule type" value="Genomic_DNA"/>
</dbReference>
<dbReference type="EMBL" id="CAJOBC010090697">
    <property type="protein sequence ID" value="CAF4393707.1"/>
    <property type="molecule type" value="Genomic_DNA"/>
</dbReference>
<comment type="caution">
    <text evidence="1">The sequence shown here is derived from an EMBL/GenBank/DDBJ whole genome shotgun (WGS) entry which is preliminary data.</text>
</comment>
<feature type="non-terminal residue" evidence="1">
    <location>
        <position position="1"/>
    </location>
</feature>
<proteinExistence type="predicted"/>
<dbReference type="Proteomes" id="UP000681722">
    <property type="component" value="Unassembled WGS sequence"/>
</dbReference>
<evidence type="ECO:0000313" key="2">
    <source>
        <dbReference type="EMBL" id="CAF4393707.1"/>
    </source>
</evidence>
<gene>
    <name evidence="1" type="ORF">GPM918_LOCUS38221</name>
    <name evidence="2" type="ORF">SRO942_LOCUS39036</name>
</gene>
<protein>
    <submittedName>
        <fullName evidence="1">Uncharacterized protein</fullName>
    </submittedName>
</protein>
<reference evidence="1" key="1">
    <citation type="submission" date="2021-02" db="EMBL/GenBank/DDBJ databases">
        <authorList>
            <person name="Nowell W R."/>
        </authorList>
    </citation>
    <scope>NUCLEOTIDE SEQUENCE</scope>
</reference>
<keyword evidence="3" id="KW-1185">Reference proteome</keyword>
<accession>A0A815VEM9</accession>
<dbReference type="Proteomes" id="UP000663829">
    <property type="component" value="Unassembled WGS sequence"/>
</dbReference>